<dbReference type="SUPFAM" id="SSF49599">
    <property type="entry name" value="TRAF domain-like"/>
    <property type="match status" value="1"/>
</dbReference>
<dbReference type="Proteomes" id="UP001530400">
    <property type="component" value="Unassembled WGS sequence"/>
</dbReference>
<dbReference type="AlphaFoldDB" id="A0ABD3NZJ8"/>
<keyword evidence="1" id="KW-0560">Oxidoreductase</keyword>
<evidence type="ECO:0000313" key="4">
    <source>
        <dbReference type="EMBL" id="KAL3780802.1"/>
    </source>
</evidence>
<evidence type="ECO:0000313" key="5">
    <source>
        <dbReference type="Proteomes" id="UP001530400"/>
    </source>
</evidence>
<accession>A0ABD3NZJ8</accession>
<dbReference type="PANTHER" id="PTHR43364">
    <property type="entry name" value="NADH-SPECIFIC METHYLGLYOXAL REDUCTASE-RELATED"/>
    <property type="match status" value="1"/>
</dbReference>
<dbReference type="Pfam" id="PF00651">
    <property type="entry name" value="BTB"/>
    <property type="match status" value="1"/>
</dbReference>
<dbReference type="EMBL" id="JALLPJ020000874">
    <property type="protein sequence ID" value="KAL3780802.1"/>
    <property type="molecule type" value="Genomic_DNA"/>
</dbReference>
<dbReference type="InterPro" id="IPR000210">
    <property type="entry name" value="BTB/POZ_dom"/>
</dbReference>
<sequence>MRTVALSRLPNLYLGTMTFGWKAQTSSPVDDAIAATMVQSFINHSANAPSVHIDTARIYAGGDSERMLGSALSNLEGGLSSNILLGTKAHPSQPDGLSSKGIRAQLDASLASMGVASVNEYYLHQPDENNSLLESLQTLNTLVQDGIISSIGMSNYHAAEVQRAFDLCNEYNLAKPTVYQGLYNPLNRCVEDELLPVLRQNGCAFVAYNPLAAGLLTGKHQKDTVVAGRFKDNPNYLPRFYTDANFEAVQLIRSSCDTADIPMVEATYRWLLCHSALNGELKDGVLIGASSMHQLEENLKSFSYAKDSSELELPCELVGAFDAAWDVIRGGHERPFPYWRSYSSDMPNRVDLDPGVSVETEIQNDSNGYEWKIVMFPGGTAHSDEGFVAAVLSPDECINRVQPNAKCQFSVKHRKGQSVHEIDFDYPMKDGSVAHNFIRRSDLIGNPDKYLIDNCLHIDVSIQIVERAVVDFEYNRLMSLLGKNMVAHYNAFGEYIYPMSPRNGADLIFKIQIGDEMLRAHSLIINANAPILAESYKKTDNSEIIVDIHGTFPKVFNILLCYIYAEVLPDLNDMLEYGRQIIDTANKYDIDELKSIVEAELVRCRILDKKNVCDWLLFADSTVCLQMKNYAISFLKLHAHEVLASEHSSELKESPEFMMELFLGAIPEHTYDSALYANSSVRAAFNTNSSDPLGPNNCNPTWSLAPLCCSVLGMDPWIGTDTEGKPPRLIGIVITSLANAVVESRPDPFSESITTGKESAVGTRITSTPSESSSATEHRKVFSKDCDSFALTVAAAS</sequence>
<evidence type="ECO:0000256" key="2">
    <source>
        <dbReference type="SAM" id="MobiDB-lite"/>
    </source>
</evidence>
<evidence type="ECO:0000256" key="1">
    <source>
        <dbReference type="ARBA" id="ARBA00023002"/>
    </source>
</evidence>
<feature type="domain" description="BTB" evidence="3">
    <location>
        <begin position="505"/>
        <end position="564"/>
    </location>
</feature>
<feature type="region of interest" description="Disordered" evidence="2">
    <location>
        <begin position="747"/>
        <end position="780"/>
    </location>
</feature>
<gene>
    <name evidence="4" type="ORF">ACHAWO_004448</name>
</gene>
<dbReference type="Gene3D" id="1.25.40.420">
    <property type="match status" value="1"/>
</dbReference>
<dbReference type="InterPro" id="IPR008974">
    <property type="entry name" value="TRAF-like"/>
</dbReference>
<dbReference type="GO" id="GO:0016491">
    <property type="term" value="F:oxidoreductase activity"/>
    <property type="evidence" value="ECO:0007669"/>
    <property type="project" value="UniProtKB-KW"/>
</dbReference>
<dbReference type="InterPro" id="IPR036812">
    <property type="entry name" value="NAD(P)_OxRdtase_dom_sf"/>
</dbReference>
<evidence type="ECO:0000259" key="3">
    <source>
        <dbReference type="PROSITE" id="PS50097"/>
    </source>
</evidence>
<dbReference type="SUPFAM" id="SSF51430">
    <property type="entry name" value="NAD(P)-linked oxidoreductase"/>
    <property type="match status" value="1"/>
</dbReference>
<dbReference type="PROSITE" id="PS50097">
    <property type="entry name" value="BTB"/>
    <property type="match status" value="1"/>
</dbReference>
<dbReference type="Gene3D" id="3.20.20.100">
    <property type="entry name" value="NADP-dependent oxidoreductase domain"/>
    <property type="match status" value="1"/>
</dbReference>
<dbReference type="SUPFAM" id="SSF54695">
    <property type="entry name" value="POZ domain"/>
    <property type="match status" value="1"/>
</dbReference>
<protein>
    <recommendedName>
        <fullName evidence="3">BTB domain-containing protein</fullName>
    </recommendedName>
</protein>
<dbReference type="Pfam" id="PF00248">
    <property type="entry name" value="Aldo_ket_red"/>
    <property type="match status" value="1"/>
</dbReference>
<name>A0ABD3NZJ8_9STRA</name>
<dbReference type="Gene3D" id="3.30.710.10">
    <property type="entry name" value="Potassium Channel Kv1.1, Chain A"/>
    <property type="match status" value="1"/>
</dbReference>
<dbReference type="InterPro" id="IPR050523">
    <property type="entry name" value="AKR_Detox_Biosynth"/>
</dbReference>
<feature type="compositionally biased region" description="Low complexity" evidence="2">
    <location>
        <begin position="763"/>
        <end position="775"/>
    </location>
</feature>
<dbReference type="InterPro" id="IPR011333">
    <property type="entry name" value="SKP1/BTB/POZ_sf"/>
</dbReference>
<proteinExistence type="predicted"/>
<organism evidence="4 5">
    <name type="scientific">Cyclotella atomus</name>
    <dbReference type="NCBI Taxonomy" id="382360"/>
    <lineage>
        <taxon>Eukaryota</taxon>
        <taxon>Sar</taxon>
        <taxon>Stramenopiles</taxon>
        <taxon>Ochrophyta</taxon>
        <taxon>Bacillariophyta</taxon>
        <taxon>Coscinodiscophyceae</taxon>
        <taxon>Thalassiosirophycidae</taxon>
        <taxon>Stephanodiscales</taxon>
        <taxon>Stephanodiscaceae</taxon>
        <taxon>Cyclotella</taxon>
    </lineage>
</organism>
<dbReference type="PANTHER" id="PTHR43364:SF4">
    <property type="entry name" value="NAD(P)-LINKED OXIDOREDUCTASE SUPERFAMILY PROTEIN"/>
    <property type="match status" value="1"/>
</dbReference>
<reference evidence="4 5" key="1">
    <citation type="submission" date="2024-10" db="EMBL/GenBank/DDBJ databases">
        <title>Updated reference genomes for cyclostephanoid diatoms.</title>
        <authorList>
            <person name="Roberts W.R."/>
            <person name="Alverson A.J."/>
        </authorList>
    </citation>
    <scope>NUCLEOTIDE SEQUENCE [LARGE SCALE GENOMIC DNA]</scope>
    <source>
        <strain evidence="4 5">AJA010-31</strain>
    </source>
</reference>
<keyword evidence="5" id="KW-1185">Reference proteome</keyword>
<dbReference type="InterPro" id="IPR023210">
    <property type="entry name" value="NADP_OxRdtase_dom"/>
</dbReference>
<dbReference type="Gene3D" id="2.60.210.10">
    <property type="entry name" value="Apoptosis, Tumor Necrosis Factor Receptor Associated Protein 2, Chain A"/>
    <property type="match status" value="1"/>
</dbReference>
<comment type="caution">
    <text evidence="4">The sequence shown here is derived from an EMBL/GenBank/DDBJ whole genome shotgun (WGS) entry which is preliminary data.</text>
</comment>